<feature type="transmembrane region" description="Helical" evidence="7">
    <location>
        <begin position="20"/>
        <end position="37"/>
    </location>
</feature>
<evidence type="ECO:0000313" key="8">
    <source>
        <dbReference type="EMBL" id="CAG1861802.1"/>
    </source>
</evidence>
<dbReference type="InterPro" id="IPR017972">
    <property type="entry name" value="Cyt_P450_CS"/>
</dbReference>
<accession>A0A804I1V5</accession>
<dbReference type="EnsemblPlants" id="Ma02_t11960.1">
    <property type="protein sequence ID" value="Ma02_p11960.1"/>
    <property type="gene ID" value="Ma02_g11960"/>
</dbReference>
<evidence type="ECO:0000256" key="4">
    <source>
        <dbReference type="ARBA" id="ARBA00023004"/>
    </source>
</evidence>
<gene>
    <name evidence="8" type="ORF">GSMUA_66960.1</name>
</gene>
<evidence type="ECO:0000256" key="7">
    <source>
        <dbReference type="SAM" id="Phobius"/>
    </source>
</evidence>
<evidence type="ECO:0000256" key="5">
    <source>
        <dbReference type="PIRSR" id="PIRSR602401-1"/>
    </source>
</evidence>
<evidence type="ECO:0000256" key="6">
    <source>
        <dbReference type="RuleBase" id="RU000461"/>
    </source>
</evidence>
<dbReference type="PRINTS" id="PR00463">
    <property type="entry name" value="EP450I"/>
</dbReference>
<proteinExistence type="inferred from homology"/>
<dbReference type="InParanoid" id="A0A804I1V5"/>
<evidence type="ECO:0000313" key="9">
    <source>
        <dbReference type="EnsemblPlants" id="Ma02_p11960.1"/>
    </source>
</evidence>
<organism evidence="9 10">
    <name type="scientific">Musa acuminata subsp. malaccensis</name>
    <name type="common">Wild banana</name>
    <name type="synonym">Musa malaccensis</name>
    <dbReference type="NCBI Taxonomy" id="214687"/>
    <lineage>
        <taxon>Eukaryota</taxon>
        <taxon>Viridiplantae</taxon>
        <taxon>Streptophyta</taxon>
        <taxon>Embryophyta</taxon>
        <taxon>Tracheophyta</taxon>
        <taxon>Spermatophyta</taxon>
        <taxon>Magnoliopsida</taxon>
        <taxon>Liliopsida</taxon>
        <taxon>Zingiberales</taxon>
        <taxon>Musaceae</taxon>
        <taxon>Musa</taxon>
    </lineage>
</organism>
<keyword evidence="7" id="KW-0472">Membrane</keyword>
<dbReference type="FunCoup" id="A0A804I1V5">
    <property type="interactions" value="1683"/>
</dbReference>
<dbReference type="GO" id="GO:0020037">
    <property type="term" value="F:heme binding"/>
    <property type="evidence" value="ECO:0007669"/>
    <property type="project" value="InterPro"/>
</dbReference>
<keyword evidence="3 6" id="KW-0560">Oxidoreductase</keyword>
<dbReference type="InterPro" id="IPR036396">
    <property type="entry name" value="Cyt_P450_sf"/>
</dbReference>
<dbReference type="GO" id="GO:0016705">
    <property type="term" value="F:oxidoreductase activity, acting on paired donors, with incorporation or reduction of molecular oxygen"/>
    <property type="evidence" value="ECO:0007669"/>
    <property type="project" value="InterPro"/>
</dbReference>
<evidence type="ECO:0000313" key="10">
    <source>
        <dbReference type="Proteomes" id="UP000012960"/>
    </source>
</evidence>
<dbReference type="Pfam" id="PF00067">
    <property type="entry name" value="p450"/>
    <property type="match status" value="1"/>
</dbReference>
<reference evidence="8" key="1">
    <citation type="submission" date="2021-03" db="EMBL/GenBank/DDBJ databases">
        <authorList>
            <consortium name="Genoscope - CEA"/>
            <person name="William W."/>
        </authorList>
    </citation>
    <scope>NUCLEOTIDE SEQUENCE</scope>
    <source>
        <strain evidence="8">Doubled-haploid Pahang</strain>
    </source>
</reference>
<keyword evidence="2 5" id="KW-0479">Metal-binding</keyword>
<dbReference type="AlphaFoldDB" id="A0A804I1V5"/>
<feature type="binding site" description="axial binding residue" evidence="5">
    <location>
        <position position="472"/>
    </location>
    <ligand>
        <name>heme</name>
        <dbReference type="ChEBI" id="CHEBI:30413"/>
    </ligand>
    <ligandPart>
        <name>Fe</name>
        <dbReference type="ChEBI" id="CHEBI:18248"/>
    </ligandPart>
</feature>
<dbReference type="Proteomes" id="UP000012960">
    <property type="component" value="Unplaced"/>
</dbReference>
<protein>
    <submittedName>
        <fullName evidence="8">(wild Malaysian banana) hypothetical protein</fullName>
    </submittedName>
</protein>
<dbReference type="OrthoDB" id="1470350at2759"/>
<keyword evidence="7" id="KW-0812">Transmembrane</keyword>
<keyword evidence="7" id="KW-1133">Transmembrane helix</keyword>
<keyword evidence="6" id="KW-0503">Monooxygenase</keyword>
<dbReference type="GO" id="GO:0006629">
    <property type="term" value="P:lipid metabolic process"/>
    <property type="evidence" value="ECO:0007669"/>
    <property type="project" value="UniProtKB-ARBA"/>
</dbReference>
<dbReference type="GO" id="GO:0005506">
    <property type="term" value="F:iron ion binding"/>
    <property type="evidence" value="ECO:0007669"/>
    <property type="project" value="InterPro"/>
</dbReference>
<dbReference type="KEGG" id="mus:103975889"/>
<dbReference type="PANTHER" id="PTHR24296">
    <property type="entry name" value="CYTOCHROME P450"/>
    <property type="match status" value="1"/>
</dbReference>
<dbReference type="SUPFAM" id="SSF48264">
    <property type="entry name" value="Cytochrome P450"/>
    <property type="match status" value="1"/>
</dbReference>
<comment type="cofactor">
    <cofactor evidence="5">
        <name>heme</name>
        <dbReference type="ChEBI" id="CHEBI:30413"/>
    </cofactor>
</comment>
<evidence type="ECO:0000256" key="1">
    <source>
        <dbReference type="ARBA" id="ARBA00010617"/>
    </source>
</evidence>
<sequence>MDMSWLMDTKTFLQAYPDIVLAFVCFAFFFFFCYCYYDRICRSRSRIPVNWPVVGMLPALLVNLHRLHDWGTDVLREAGCSFWFRGPWFLGMNHLLTCDPANVHHVFGANFSNYPKGEAFLEIFDILGDGIFNSDEQSWKEQRTKAHSIMSGRRFRTFVADSARSKVEKGLLPLIHHIAQRGVAVDLQDVFLRLTFDTTCNLVFGVDPRCLSVEFPTIPFARAMDDAMAALLTRQTVPPAWWKLMRWLRVGEEKKLAMAWKEVDHFIAEHIAEKKRSGEANDDMLSAYINDNDDDNDRAMDGKRSTEFDKFLRDTAVNFMLAGRDTTGAALTWFFWLLSQNPMVEAKILKELEEATSLRKERPSSDELIVFGTDELGKMVYLHAALCESLRFFPPVPFEHKSVLQSEVLPSGHRVGQGTKILVSAYAMGRMEGVWGGDWAEVRPERWISEKGRMRYEPSYKFLAFNSGPRACLGKDVAFAQMKTVVAAMVYNFHVEVLRGPVAAPKLSIILQMKNGLMARIERRRDRK</sequence>
<dbReference type="Gene3D" id="1.10.630.10">
    <property type="entry name" value="Cytochrome P450"/>
    <property type="match status" value="1"/>
</dbReference>
<reference evidence="9" key="2">
    <citation type="submission" date="2021-05" db="UniProtKB">
        <authorList>
            <consortium name="EnsemblPlants"/>
        </authorList>
    </citation>
    <scope>IDENTIFICATION</scope>
    <source>
        <strain evidence="9">subsp. malaccensis</strain>
    </source>
</reference>
<dbReference type="PRINTS" id="PR00385">
    <property type="entry name" value="P450"/>
</dbReference>
<comment type="similarity">
    <text evidence="1 6">Belongs to the cytochrome P450 family.</text>
</comment>
<dbReference type="OMA" id="MKNGFMA"/>
<dbReference type="CDD" id="cd11064">
    <property type="entry name" value="CYP86A"/>
    <property type="match status" value="1"/>
</dbReference>
<keyword evidence="10" id="KW-1185">Reference proteome</keyword>
<keyword evidence="4 5" id="KW-0408">Iron</keyword>
<evidence type="ECO:0000256" key="2">
    <source>
        <dbReference type="ARBA" id="ARBA00022723"/>
    </source>
</evidence>
<evidence type="ECO:0000256" key="3">
    <source>
        <dbReference type="ARBA" id="ARBA00023002"/>
    </source>
</evidence>
<dbReference type="InterPro" id="IPR001128">
    <property type="entry name" value="Cyt_P450"/>
</dbReference>
<dbReference type="PROSITE" id="PS00086">
    <property type="entry name" value="CYTOCHROME_P450"/>
    <property type="match status" value="1"/>
</dbReference>
<dbReference type="InterPro" id="IPR002401">
    <property type="entry name" value="Cyt_P450_E_grp-I"/>
</dbReference>
<dbReference type="EMBL" id="HG996467">
    <property type="protein sequence ID" value="CAG1861802.1"/>
    <property type="molecule type" value="Genomic_DNA"/>
</dbReference>
<keyword evidence="5 6" id="KW-0349">Heme</keyword>
<name>A0A804I1V5_MUSAM</name>
<dbReference type="GO" id="GO:0004497">
    <property type="term" value="F:monooxygenase activity"/>
    <property type="evidence" value="ECO:0007669"/>
    <property type="project" value="UniProtKB-KW"/>
</dbReference>
<dbReference type="Gramene" id="Ma02_t11960.1">
    <property type="protein sequence ID" value="Ma02_p11960.1"/>
    <property type="gene ID" value="Ma02_g11960"/>
</dbReference>